<evidence type="ECO:0000256" key="5">
    <source>
        <dbReference type="ARBA" id="ARBA00022763"/>
    </source>
</evidence>
<dbReference type="PANTHER" id="PTHR11361">
    <property type="entry name" value="DNA MISMATCH REPAIR PROTEIN MUTS FAMILY MEMBER"/>
    <property type="match status" value="1"/>
</dbReference>
<dbReference type="Pfam" id="PF01624">
    <property type="entry name" value="MutS_I"/>
    <property type="match status" value="1"/>
</dbReference>
<evidence type="ECO:0000313" key="16">
    <source>
        <dbReference type="Proteomes" id="UP001150925"/>
    </source>
</evidence>
<feature type="compositionally biased region" description="Polar residues" evidence="13">
    <location>
        <begin position="870"/>
        <end position="882"/>
    </location>
</feature>
<feature type="coiled-coil region" evidence="12">
    <location>
        <begin position="902"/>
        <end position="929"/>
    </location>
</feature>
<dbReference type="Pfam" id="PF00488">
    <property type="entry name" value="MutS_V"/>
    <property type="match status" value="1"/>
</dbReference>
<dbReference type="InterPro" id="IPR007696">
    <property type="entry name" value="DNA_mismatch_repair_MutS_core"/>
</dbReference>
<evidence type="ECO:0000256" key="4">
    <source>
        <dbReference type="ARBA" id="ARBA00022741"/>
    </source>
</evidence>
<feature type="domain" description="DNA mismatch repair proteins mutS family" evidence="14">
    <location>
        <begin position="747"/>
        <end position="763"/>
    </location>
</feature>
<dbReference type="GO" id="GO:0006312">
    <property type="term" value="P:mitotic recombination"/>
    <property type="evidence" value="ECO:0007669"/>
    <property type="project" value="TreeGrafter"/>
</dbReference>
<keyword evidence="8 11" id="KW-0234">DNA repair</keyword>
<keyword evidence="4 11" id="KW-0547">Nucleotide-binding</keyword>
<reference evidence="15" key="1">
    <citation type="submission" date="2022-07" db="EMBL/GenBank/DDBJ databases">
        <title>Phylogenomic reconstructions and comparative analyses of Kickxellomycotina fungi.</title>
        <authorList>
            <person name="Reynolds N.K."/>
            <person name="Stajich J.E."/>
            <person name="Barry K."/>
            <person name="Grigoriev I.V."/>
            <person name="Crous P."/>
            <person name="Smith M.E."/>
        </authorList>
    </citation>
    <scope>NUCLEOTIDE SEQUENCE</scope>
    <source>
        <strain evidence="15">RSA 1196</strain>
    </source>
</reference>
<dbReference type="SMART" id="SM00534">
    <property type="entry name" value="MUTSac"/>
    <property type="match status" value="1"/>
</dbReference>
<dbReference type="InterPro" id="IPR007860">
    <property type="entry name" value="DNA_mmatch_repair_MutS_con_dom"/>
</dbReference>
<dbReference type="InterPro" id="IPR007695">
    <property type="entry name" value="DNA_mismatch_repair_MutS-lik_N"/>
</dbReference>
<dbReference type="Pfam" id="PF05188">
    <property type="entry name" value="MutS_II"/>
    <property type="match status" value="1"/>
</dbReference>
<evidence type="ECO:0000259" key="14">
    <source>
        <dbReference type="PROSITE" id="PS00486"/>
    </source>
</evidence>
<dbReference type="GO" id="GO:0140664">
    <property type="term" value="F:ATP-dependent DNA damage sensor activity"/>
    <property type="evidence" value="ECO:0007669"/>
    <property type="project" value="InterPro"/>
</dbReference>
<dbReference type="EMBL" id="JANBPY010000075">
    <property type="protein sequence ID" value="KAJ1969280.1"/>
    <property type="molecule type" value="Genomic_DNA"/>
</dbReference>
<dbReference type="InterPro" id="IPR036187">
    <property type="entry name" value="DNA_mismatch_repair_MutS_sf"/>
</dbReference>
<dbReference type="PANTHER" id="PTHR11361:SF35">
    <property type="entry name" value="DNA MISMATCH REPAIR PROTEIN MSH2"/>
    <property type="match status" value="1"/>
</dbReference>
<dbReference type="GO" id="GO:0051053">
    <property type="term" value="P:negative regulation of DNA metabolic process"/>
    <property type="evidence" value="ECO:0007669"/>
    <property type="project" value="UniProtKB-ARBA"/>
</dbReference>
<dbReference type="FunFam" id="3.30.420.110:FF:000002">
    <property type="entry name" value="DNA mismatch repair protein"/>
    <property type="match status" value="1"/>
</dbReference>
<keyword evidence="9" id="KW-0539">Nucleus</keyword>
<organism evidence="15 16">
    <name type="scientific">Dispira parvispora</name>
    <dbReference type="NCBI Taxonomy" id="1520584"/>
    <lineage>
        <taxon>Eukaryota</taxon>
        <taxon>Fungi</taxon>
        <taxon>Fungi incertae sedis</taxon>
        <taxon>Zoopagomycota</taxon>
        <taxon>Kickxellomycotina</taxon>
        <taxon>Dimargaritomycetes</taxon>
        <taxon>Dimargaritales</taxon>
        <taxon>Dimargaritaceae</taxon>
        <taxon>Dispira</taxon>
    </lineage>
</organism>
<dbReference type="NCBIfam" id="NF003810">
    <property type="entry name" value="PRK05399.1"/>
    <property type="match status" value="1"/>
</dbReference>
<evidence type="ECO:0000256" key="3">
    <source>
        <dbReference type="ARBA" id="ARBA00019549"/>
    </source>
</evidence>
<comment type="similarity">
    <text evidence="2 11">Belongs to the DNA mismatch repair MutS family.</text>
</comment>
<dbReference type="SUPFAM" id="SSF48334">
    <property type="entry name" value="DNA repair protein MutS, domain III"/>
    <property type="match status" value="1"/>
</dbReference>
<gene>
    <name evidence="15" type="primary">msh2</name>
    <name evidence="15" type="ORF">IWQ62_000718</name>
</gene>
<comment type="caution">
    <text evidence="15">The sequence shown here is derived from an EMBL/GenBank/DDBJ whole genome shotgun (WGS) entry which is preliminary data.</text>
</comment>
<dbReference type="InterPro" id="IPR011184">
    <property type="entry name" value="DNA_mismatch_repair_Msh2"/>
</dbReference>
<dbReference type="OrthoDB" id="295033at2759"/>
<dbReference type="InterPro" id="IPR016151">
    <property type="entry name" value="DNA_mismatch_repair_MutS_N"/>
</dbReference>
<dbReference type="Gene3D" id="3.40.50.300">
    <property type="entry name" value="P-loop containing nucleotide triphosphate hydrolases"/>
    <property type="match status" value="1"/>
</dbReference>
<dbReference type="Gene3D" id="3.40.1170.10">
    <property type="entry name" value="DNA repair protein MutS, domain I"/>
    <property type="match status" value="1"/>
</dbReference>
<dbReference type="FunFam" id="3.40.50.300:FF:000925">
    <property type="entry name" value="DNA mismatch repair protein MSH2"/>
    <property type="match status" value="1"/>
</dbReference>
<accession>A0A9W8E9V2</accession>
<evidence type="ECO:0000256" key="7">
    <source>
        <dbReference type="ARBA" id="ARBA00023125"/>
    </source>
</evidence>
<dbReference type="InterPro" id="IPR045076">
    <property type="entry name" value="MutS"/>
</dbReference>
<dbReference type="AlphaFoldDB" id="A0A9W8E9V2"/>
<dbReference type="InterPro" id="IPR000432">
    <property type="entry name" value="DNA_mismatch_repair_MutS_C"/>
</dbReference>
<evidence type="ECO:0000313" key="15">
    <source>
        <dbReference type="EMBL" id="KAJ1969280.1"/>
    </source>
</evidence>
<keyword evidence="6" id="KW-0067">ATP-binding</keyword>
<evidence type="ECO:0000256" key="2">
    <source>
        <dbReference type="ARBA" id="ARBA00006271"/>
    </source>
</evidence>
<keyword evidence="7 11" id="KW-0238">DNA-binding</keyword>
<dbReference type="CDD" id="cd03285">
    <property type="entry name" value="ABC_MSH2_euk"/>
    <property type="match status" value="1"/>
</dbReference>
<dbReference type="GO" id="GO:0032301">
    <property type="term" value="C:MutSalpha complex"/>
    <property type="evidence" value="ECO:0007669"/>
    <property type="project" value="TreeGrafter"/>
</dbReference>
<dbReference type="FunFam" id="1.10.1420.10:FF:000003">
    <property type="entry name" value="DNA mismatch repair protein"/>
    <property type="match status" value="1"/>
</dbReference>
<feature type="region of interest" description="Disordered" evidence="13">
    <location>
        <begin position="865"/>
        <end position="885"/>
    </location>
</feature>
<dbReference type="GO" id="GO:0005524">
    <property type="term" value="F:ATP binding"/>
    <property type="evidence" value="ECO:0007669"/>
    <property type="project" value="UniProtKB-KW"/>
</dbReference>
<dbReference type="Gene3D" id="1.10.1420.10">
    <property type="match status" value="2"/>
</dbReference>
<keyword evidence="5 11" id="KW-0227">DNA damage</keyword>
<name>A0A9W8E9V2_9FUNG</name>
<protein>
    <recommendedName>
        <fullName evidence="10">DNA mismatch repair protein MSH2</fullName>
    </recommendedName>
    <alternativeName>
        <fullName evidence="3">DNA mismatch repair protein Msh2</fullName>
    </alternativeName>
</protein>
<evidence type="ECO:0000256" key="10">
    <source>
        <dbReference type="ARBA" id="ARBA00073545"/>
    </source>
</evidence>
<proteinExistence type="inferred from homology"/>
<dbReference type="InterPro" id="IPR007861">
    <property type="entry name" value="DNA_mismatch_repair_MutS_clamp"/>
</dbReference>
<dbReference type="Pfam" id="PF05190">
    <property type="entry name" value="MutS_IV"/>
    <property type="match status" value="1"/>
</dbReference>
<dbReference type="Pfam" id="PF05192">
    <property type="entry name" value="MutS_III"/>
    <property type="match status" value="1"/>
</dbReference>
<dbReference type="Proteomes" id="UP001150925">
    <property type="component" value="Unassembled WGS sequence"/>
</dbReference>
<comment type="function">
    <text evidence="11">Component of the post-replicative DNA mismatch repair system (MMR).</text>
</comment>
<sequence>MSSTSKAGPSLELDQKTEQGFCAFFENMPEKVSGTLCLFERSNGEFYSAHGDDAQYIARQVYKTTSVLKYLGGDATSGGLPSCTMSRLVTENFLRDALLVHQLRIEIWVPESKKGAGTSLSNYNWKLGRRASPGNLQELEDLLFANSDLAVIPMVAAVQLTLEKDQKIIGVAYADTTQRCLGMAEFIDNDLFSNFESLVIQLGIKECIVPIKDNAKGYDLQKLHAVLTRCNIVATECRRADFNPKDIVQDLDRLLEGEASVVTQPEYDLSHALGSTAALIKYLALLGDDSNHGNYRIRKYDLSQYMKLDASALRALNLMPHGQLGTNKTMSVFGLLDKCKTAQGSRLLSQWLKQPLMDLDAIWERQELVQQFIDDTEVLQALYNEHLRTIPDLGRLAKKFQRGKSHLQDVVRVYQVIVKLPQFVAALEGMQDPTGAVAKCYLNPLREHVENLGKLRELVETMVDLERVDHHEYFLRADFEPTLGQLQQQMDEAQRHMVTEQHTVSEDLDLEVEKRLKLEKSSLFGYCFRVTRIGAACIRNKPKQYIELSVQKSGVMFTTPTLRQLVNEYNEASEEYHRVQSALVKEVLEIVASYCSVLEALNSTLAHLDVILSFALTSIQAPIPYIRPTVTQSGDLILVGARHPCLEVQDDVSFIPNDVQLTRNKEEFQVITGPNMSGKSTYIRQIGVIVLLAQVGCFVPCNEASVCLFDSILARVGAGDNQLRGISTFMAEMLETSAILKSASPQSLIIIDELGRGTSTHDGFGLAWAISEYIIKHIGCFCLFATHFHELTALTEEFPQVGNLHVMAHVGEVDGRREITLLYKVKPGVCDQSFGIHVAELANFPSSVVKLARQKAEELENFTTETTENSAPVQNGNSFTPEQESRGQALIQEFMREFQAVAQKDQDMLGDAQAKLRELRAKYEDQINANPYVQYVLQTY</sequence>
<evidence type="ECO:0000256" key="12">
    <source>
        <dbReference type="SAM" id="Coils"/>
    </source>
</evidence>
<dbReference type="PIRSF" id="PIRSF005813">
    <property type="entry name" value="MSH2"/>
    <property type="match status" value="1"/>
</dbReference>
<dbReference type="GO" id="GO:0030983">
    <property type="term" value="F:mismatched DNA binding"/>
    <property type="evidence" value="ECO:0007669"/>
    <property type="project" value="InterPro"/>
</dbReference>
<dbReference type="SUPFAM" id="SSF52540">
    <property type="entry name" value="P-loop containing nucleoside triphosphate hydrolases"/>
    <property type="match status" value="1"/>
</dbReference>
<evidence type="ECO:0000256" key="1">
    <source>
        <dbReference type="ARBA" id="ARBA00004123"/>
    </source>
</evidence>
<evidence type="ECO:0000256" key="8">
    <source>
        <dbReference type="ARBA" id="ARBA00023204"/>
    </source>
</evidence>
<keyword evidence="12" id="KW-0175">Coiled coil</keyword>
<dbReference type="Gene3D" id="3.30.420.110">
    <property type="entry name" value="MutS, connector domain"/>
    <property type="match status" value="1"/>
</dbReference>
<dbReference type="InterPro" id="IPR032642">
    <property type="entry name" value="Msh2_ATP-bd"/>
</dbReference>
<dbReference type="InterPro" id="IPR027417">
    <property type="entry name" value="P-loop_NTPase"/>
</dbReference>
<evidence type="ECO:0000256" key="9">
    <source>
        <dbReference type="ARBA" id="ARBA00023242"/>
    </source>
</evidence>
<keyword evidence="16" id="KW-1185">Reference proteome</keyword>
<evidence type="ECO:0000256" key="13">
    <source>
        <dbReference type="SAM" id="MobiDB-lite"/>
    </source>
</evidence>
<evidence type="ECO:0000256" key="6">
    <source>
        <dbReference type="ARBA" id="ARBA00022840"/>
    </source>
</evidence>
<dbReference type="SMART" id="SM00533">
    <property type="entry name" value="MUTSd"/>
    <property type="match status" value="1"/>
</dbReference>
<comment type="subcellular location">
    <subcellularLocation>
        <location evidence="1">Nucleus</location>
    </subcellularLocation>
</comment>
<dbReference type="InterPro" id="IPR036678">
    <property type="entry name" value="MutS_con_dom_sf"/>
</dbReference>
<evidence type="ECO:0000256" key="11">
    <source>
        <dbReference type="RuleBase" id="RU003756"/>
    </source>
</evidence>
<dbReference type="GO" id="GO:0006298">
    <property type="term" value="P:mismatch repair"/>
    <property type="evidence" value="ECO:0007669"/>
    <property type="project" value="InterPro"/>
</dbReference>
<dbReference type="PROSITE" id="PS00486">
    <property type="entry name" value="DNA_MISMATCH_REPAIR_2"/>
    <property type="match status" value="1"/>
</dbReference>